<proteinExistence type="predicted"/>
<dbReference type="PANTHER" id="PTHR30337">
    <property type="entry name" value="COMPONENT OF ATP-DEPENDENT DSDNA EXONUCLEASE"/>
    <property type="match status" value="1"/>
</dbReference>
<dbReference type="RefSeq" id="WP_197526117.1">
    <property type="nucleotide sequence ID" value="NZ_SJPR01000001.1"/>
</dbReference>
<dbReference type="SUPFAM" id="SSF56300">
    <property type="entry name" value="Metallo-dependent phosphatases"/>
    <property type="match status" value="1"/>
</dbReference>
<organism evidence="1 2">
    <name type="scientific">Botrimarina colliarenosi</name>
    <dbReference type="NCBI Taxonomy" id="2528001"/>
    <lineage>
        <taxon>Bacteria</taxon>
        <taxon>Pseudomonadati</taxon>
        <taxon>Planctomycetota</taxon>
        <taxon>Planctomycetia</taxon>
        <taxon>Pirellulales</taxon>
        <taxon>Lacipirellulaceae</taxon>
        <taxon>Botrimarina</taxon>
    </lineage>
</organism>
<evidence type="ECO:0000313" key="1">
    <source>
        <dbReference type="EMBL" id="TWT99232.1"/>
    </source>
</evidence>
<reference evidence="1 2" key="1">
    <citation type="submission" date="2019-02" db="EMBL/GenBank/DDBJ databases">
        <title>Deep-cultivation of Planctomycetes and their phenomic and genomic characterization uncovers novel biology.</title>
        <authorList>
            <person name="Wiegand S."/>
            <person name="Jogler M."/>
            <person name="Boedeker C."/>
            <person name="Pinto D."/>
            <person name="Vollmers J."/>
            <person name="Rivas-Marin E."/>
            <person name="Kohn T."/>
            <person name="Peeters S.H."/>
            <person name="Heuer A."/>
            <person name="Rast P."/>
            <person name="Oberbeckmann S."/>
            <person name="Bunk B."/>
            <person name="Jeske O."/>
            <person name="Meyerdierks A."/>
            <person name="Storesund J.E."/>
            <person name="Kallscheuer N."/>
            <person name="Luecker S."/>
            <person name="Lage O.M."/>
            <person name="Pohl T."/>
            <person name="Merkel B.J."/>
            <person name="Hornburger P."/>
            <person name="Mueller R.-W."/>
            <person name="Bruemmer F."/>
            <person name="Labrenz M."/>
            <person name="Spormann A.M."/>
            <person name="Op Den Camp H."/>
            <person name="Overmann J."/>
            <person name="Amann R."/>
            <person name="Jetten M.S.M."/>
            <person name="Mascher T."/>
            <person name="Medema M.H."/>
            <person name="Devos D.P."/>
            <person name="Kaster A.-K."/>
            <person name="Ovreas L."/>
            <person name="Rohde M."/>
            <person name="Galperin M.Y."/>
            <person name="Jogler C."/>
        </authorList>
    </citation>
    <scope>NUCLEOTIDE SEQUENCE [LARGE SCALE GENOMIC DNA]</scope>
    <source>
        <strain evidence="1 2">Pla108</strain>
    </source>
</reference>
<name>A0A5C6AGR8_9BACT</name>
<dbReference type="InterPro" id="IPR029052">
    <property type="entry name" value="Metallo-depent_PP-like"/>
</dbReference>
<dbReference type="EMBL" id="SJPR01000001">
    <property type="protein sequence ID" value="TWT99232.1"/>
    <property type="molecule type" value="Genomic_DNA"/>
</dbReference>
<dbReference type="Proteomes" id="UP000317421">
    <property type="component" value="Unassembled WGS sequence"/>
</dbReference>
<dbReference type="Gene3D" id="3.60.21.10">
    <property type="match status" value="1"/>
</dbReference>
<dbReference type="InterPro" id="IPR050535">
    <property type="entry name" value="DNA_Repair-Maintenance_Comp"/>
</dbReference>
<gene>
    <name evidence="1" type="primary">yhaO</name>
    <name evidence="1" type="ORF">Pla108_01670</name>
</gene>
<evidence type="ECO:0000313" key="2">
    <source>
        <dbReference type="Proteomes" id="UP000317421"/>
    </source>
</evidence>
<accession>A0A5C6AGR8</accession>
<dbReference type="PANTHER" id="PTHR30337:SF7">
    <property type="entry name" value="PHOSPHOESTERASE"/>
    <property type="match status" value="1"/>
</dbReference>
<keyword evidence="2" id="KW-1185">Reference proteome</keyword>
<dbReference type="AlphaFoldDB" id="A0A5C6AGR8"/>
<comment type="caution">
    <text evidence="1">The sequence shown here is derived from an EMBL/GenBank/DDBJ whole genome shotgun (WGS) entry which is preliminary data.</text>
</comment>
<protein>
    <submittedName>
        <fullName evidence="1">Putative metallophosphoesterase YhaO</fullName>
    </submittedName>
</protein>
<sequence length="407" mass="44647">MATQPVRLVHASDLRLDRPLYGLAEAPNDLRELLRDAPLEAAERVFDTALAENADALLLAGDVLDARRASPRVAAFLLNQFSRLEKRGVRVFWAGGECDPPDAWPRTERLPDNVTVFPVGRVESHELRRGDAVVAIVQGISKPGDREVDASGFRRDAHGRFTVGVAYGTSDAPGKEGDRVDYMALGGRSRRATVDHEPGVAHYAGSPQGRCPTDQGPSGCTVVQVDESGKAKTRFVATDIVRWHEETVEFTAGVNAEQLRTRLRERLDKVRGRAQGVHQLIAWRLEGVGPIVAQLRPDGLSGELLADLQKHAGREKPLCWTYAVTCRSRYEPPHEQLDQETILGDLLRQVDVMRNNEAFVLDLAGMLPKPLPDPSLASVAQTKTANERVDLFNDAAKLGVALMTEEA</sequence>